<accession>A0ABR3VDG0</accession>
<proteinExistence type="predicted"/>
<organism evidence="1 2">
    <name type="scientific">Phialemonium thermophilum</name>
    <dbReference type="NCBI Taxonomy" id="223376"/>
    <lineage>
        <taxon>Eukaryota</taxon>
        <taxon>Fungi</taxon>
        <taxon>Dikarya</taxon>
        <taxon>Ascomycota</taxon>
        <taxon>Pezizomycotina</taxon>
        <taxon>Sordariomycetes</taxon>
        <taxon>Sordariomycetidae</taxon>
        <taxon>Cephalothecales</taxon>
        <taxon>Cephalothecaceae</taxon>
        <taxon>Phialemonium</taxon>
    </lineage>
</organism>
<name>A0ABR3VDG0_9PEZI</name>
<sequence>MGSKRWSDRKLDSRWRTGWSKLRLGQPGLGDLAGHGGALDVADLLHGGGLGVLGGQGVDVVEDVDALGDAESGAHLAKHRATMGKGLGERIAKTRLPHVSFSFHLHVDLPQHDVQTYTFAQVPKR</sequence>
<keyword evidence="2" id="KW-1185">Reference proteome</keyword>
<evidence type="ECO:0000313" key="2">
    <source>
        <dbReference type="Proteomes" id="UP001586593"/>
    </source>
</evidence>
<dbReference type="EMBL" id="JAZHXJ010002291">
    <property type="protein sequence ID" value="KAL1839752.1"/>
    <property type="molecule type" value="Genomic_DNA"/>
</dbReference>
<gene>
    <name evidence="1" type="ORF">VTK73DRAFT_3928</name>
</gene>
<comment type="caution">
    <text evidence="1">The sequence shown here is derived from an EMBL/GenBank/DDBJ whole genome shotgun (WGS) entry which is preliminary data.</text>
</comment>
<dbReference type="Proteomes" id="UP001586593">
    <property type="component" value="Unassembled WGS sequence"/>
</dbReference>
<evidence type="ECO:0000313" key="1">
    <source>
        <dbReference type="EMBL" id="KAL1839752.1"/>
    </source>
</evidence>
<protein>
    <submittedName>
        <fullName evidence="1">Uncharacterized protein</fullName>
    </submittedName>
</protein>
<reference evidence="1 2" key="1">
    <citation type="journal article" date="2024" name="Commun. Biol.">
        <title>Comparative genomic analysis of thermophilic fungi reveals convergent evolutionary adaptations and gene losses.</title>
        <authorList>
            <person name="Steindorff A.S."/>
            <person name="Aguilar-Pontes M.V."/>
            <person name="Robinson A.J."/>
            <person name="Andreopoulos B."/>
            <person name="LaButti K."/>
            <person name="Kuo A."/>
            <person name="Mondo S."/>
            <person name="Riley R."/>
            <person name="Otillar R."/>
            <person name="Haridas S."/>
            <person name="Lipzen A."/>
            <person name="Grimwood J."/>
            <person name="Schmutz J."/>
            <person name="Clum A."/>
            <person name="Reid I.D."/>
            <person name="Moisan M.C."/>
            <person name="Butler G."/>
            <person name="Nguyen T.T.M."/>
            <person name="Dewar K."/>
            <person name="Conant G."/>
            <person name="Drula E."/>
            <person name="Henrissat B."/>
            <person name="Hansel C."/>
            <person name="Singer S."/>
            <person name="Hutchinson M.I."/>
            <person name="de Vries R.P."/>
            <person name="Natvig D.O."/>
            <person name="Powell A.J."/>
            <person name="Tsang A."/>
            <person name="Grigoriev I.V."/>
        </authorList>
    </citation>
    <scope>NUCLEOTIDE SEQUENCE [LARGE SCALE GENOMIC DNA]</scope>
    <source>
        <strain evidence="1 2">ATCC 24622</strain>
    </source>
</reference>